<protein>
    <submittedName>
        <fullName evidence="1">Uncharacterized protein</fullName>
    </submittedName>
</protein>
<dbReference type="EMBL" id="CATQJL010000316">
    <property type="protein sequence ID" value="CAJ0605575.1"/>
    <property type="molecule type" value="Genomic_DNA"/>
</dbReference>
<dbReference type="AlphaFoldDB" id="A0AA36H7J6"/>
<gene>
    <name evidence="1" type="ORF">CYNAS_LOCUS17558</name>
</gene>
<evidence type="ECO:0000313" key="2">
    <source>
        <dbReference type="Proteomes" id="UP001176961"/>
    </source>
</evidence>
<sequence length="54" mass="5901">MLYKPPPRAQGGILYHASRSRASDRRLAAQATPPLLQADACPTSNSMSMLLYLI</sequence>
<feature type="non-terminal residue" evidence="1">
    <location>
        <position position="54"/>
    </location>
</feature>
<keyword evidence="2" id="KW-1185">Reference proteome</keyword>
<accession>A0AA36H7J6</accession>
<name>A0AA36H7J6_CYLNA</name>
<comment type="caution">
    <text evidence="1">The sequence shown here is derived from an EMBL/GenBank/DDBJ whole genome shotgun (WGS) entry which is preliminary data.</text>
</comment>
<evidence type="ECO:0000313" key="1">
    <source>
        <dbReference type="EMBL" id="CAJ0605575.1"/>
    </source>
</evidence>
<organism evidence="1 2">
    <name type="scientific">Cylicocyclus nassatus</name>
    <name type="common">Nematode worm</name>
    <dbReference type="NCBI Taxonomy" id="53992"/>
    <lineage>
        <taxon>Eukaryota</taxon>
        <taxon>Metazoa</taxon>
        <taxon>Ecdysozoa</taxon>
        <taxon>Nematoda</taxon>
        <taxon>Chromadorea</taxon>
        <taxon>Rhabditida</taxon>
        <taxon>Rhabditina</taxon>
        <taxon>Rhabditomorpha</taxon>
        <taxon>Strongyloidea</taxon>
        <taxon>Strongylidae</taxon>
        <taxon>Cylicocyclus</taxon>
    </lineage>
</organism>
<proteinExistence type="predicted"/>
<reference evidence="1" key="1">
    <citation type="submission" date="2023-07" db="EMBL/GenBank/DDBJ databases">
        <authorList>
            <consortium name="CYATHOMIX"/>
        </authorList>
    </citation>
    <scope>NUCLEOTIDE SEQUENCE</scope>
    <source>
        <strain evidence="1">N/A</strain>
    </source>
</reference>
<dbReference type="Proteomes" id="UP001176961">
    <property type="component" value="Unassembled WGS sequence"/>
</dbReference>